<gene>
    <name evidence="10" type="ORF">CLV93_10184</name>
    <name evidence="9" type="ORF">JCM18694_00030</name>
</gene>
<organism evidence="10 11">
    <name type="scientific">Prolixibacter denitrificans</name>
    <dbReference type="NCBI Taxonomy" id="1541063"/>
    <lineage>
        <taxon>Bacteria</taxon>
        <taxon>Pseudomonadati</taxon>
        <taxon>Bacteroidota</taxon>
        <taxon>Bacteroidia</taxon>
        <taxon>Marinilabiliales</taxon>
        <taxon>Prolixibacteraceae</taxon>
        <taxon>Prolixibacter</taxon>
    </lineage>
</organism>
<dbReference type="Pfam" id="PF02308">
    <property type="entry name" value="MgtC"/>
    <property type="match status" value="1"/>
</dbReference>
<keyword evidence="6 7" id="KW-0472">Membrane</keyword>
<comment type="similarity">
    <text evidence="2">Belongs to the MgtC/SapB family.</text>
</comment>
<evidence type="ECO:0000256" key="4">
    <source>
        <dbReference type="ARBA" id="ARBA00022692"/>
    </source>
</evidence>
<evidence type="ECO:0000256" key="3">
    <source>
        <dbReference type="ARBA" id="ARBA00022475"/>
    </source>
</evidence>
<evidence type="ECO:0000256" key="2">
    <source>
        <dbReference type="ARBA" id="ARBA00009298"/>
    </source>
</evidence>
<accession>A0A2P8CJK4</accession>
<feature type="transmembrane region" description="Helical" evidence="7">
    <location>
        <begin position="128"/>
        <end position="147"/>
    </location>
</feature>
<evidence type="ECO:0000256" key="6">
    <source>
        <dbReference type="ARBA" id="ARBA00023136"/>
    </source>
</evidence>
<keyword evidence="5 7" id="KW-1133">Transmembrane helix</keyword>
<dbReference type="Proteomes" id="UP000396862">
    <property type="component" value="Unassembled WGS sequence"/>
</dbReference>
<dbReference type="AlphaFoldDB" id="A0A2P8CJK4"/>
<reference evidence="10 11" key="1">
    <citation type="submission" date="2018-03" db="EMBL/GenBank/DDBJ databases">
        <title>Genomic Encyclopedia of Archaeal and Bacterial Type Strains, Phase II (KMG-II): from individual species to whole genera.</title>
        <authorList>
            <person name="Goeker M."/>
        </authorList>
    </citation>
    <scope>NUCLEOTIDE SEQUENCE [LARGE SCALE GENOMIC DNA]</scope>
    <source>
        <strain evidence="10 11">DSM 27267</strain>
    </source>
</reference>
<evidence type="ECO:0000256" key="5">
    <source>
        <dbReference type="ARBA" id="ARBA00022989"/>
    </source>
</evidence>
<protein>
    <submittedName>
        <fullName evidence="9">Methyltransferase</fullName>
    </submittedName>
    <submittedName>
        <fullName evidence="10">Putative Mg2+ transporter-C (MgtC) family protein</fullName>
    </submittedName>
</protein>
<keyword evidence="9" id="KW-0808">Transferase</keyword>
<feature type="transmembrane region" description="Helical" evidence="7">
    <location>
        <begin position="12"/>
        <end position="33"/>
    </location>
</feature>
<keyword evidence="9" id="KW-0489">Methyltransferase</keyword>
<evidence type="ECO:0000256" key="7">
    <source>
        <dbReference type="SAM" id="Phobius"/>
    </source>
</evidence>
<keyword evidence="3" id="KW-1003">Cell membrane</keyword>
<dbReference type="GO" id="GO:0008168">
    <property type="term" value="F:methyltransferase activity"/>
    <property type="evidence" value="ECO:0007669"/>
    <property type="project" value="UniProtKB-KW"/>
</dbReference>
<dbReference type="EMBL" id="PYGC01000001">
    <property type="protein sequence ID" value="PSK85132.1"/>
    <property type="molecule type" value="Genomic_DNA"/>
</dbReference>
<dbReference type="RefSeq" id="WP_106540200.1">
    <property type="nucleotide sequence ID" value="NZ_BLAU01000001.1"/>
</dbReference>
<proteinExistence type="inferred from homology"/>
<keyword evidence="4 7" id="KW-0812">Transmembrane</keyword>
<dbReference type="InterPro" id="IPR003416">
    <property type="entry name" value="MgtC/SapB/SrpB/YhiD_fam"/>
</dbReference>
<evidence type="ECO:0000259" key="8">
    <source>
        <dbReference type="Pfam" id="PF02308"/>
    </source>
</evidence>
<sequence length="233" mass="25542">MELIRQILSDTTINAGTIGSRLLISLLIGIVIGTEREIHNQPAGLRTHVLICLGSTILMMLSVYIPQTYTNFPNGDPARLAAQVVSGIGFLGAGAILKMGVNIRGLTTAATIWAIAAIGLTVGAGMYVASFLGMFIMLFILILLNAFEKRFLKPTERKVISISGPQRMDAKAFAEIFRNERIQIISRNMEEDRNKSISEFSFAVQLPHHVELQKVVDKLADAGKAYRIKVSDK</sequence>
<comment type="subcellular location">
    <subcellularLocation>
        <location evidence="1">Cell membrane</location>
        <topology evidence="1">Multi-pass membrane protein</topology>
    </subcellularLocation>
</comment>
<dbReference type="GO" id="GO:0005886">
    <property type="term" value="C:plasma membrane"/>
    <property type="evidence" value="ECO:0007669"/>
    <property type="project" value="UniProtKB-SubCell"/>
</dbReference>
<feature type="transmembrane region" description="Helical" evidence="7">
    <location>
        <begin position="45"/>
        <end position="65"/>
    </location>
</feature>
<dbReference type="Proteomes" id="UP000240621">
    <property type="component" value="Unassembled WGS sequence"/>
</dbReference>
<evidence type="ECO:0000313" key="12">
    <source>
        <dbReference type="Proteomes" id="UP000396862"/>
    </source>
</evidence>
<keyword evidence="12" id="KW-1185">Reference proteome</keyword>
<feature type="transmembrane region" description="Helical" evidence="7">
    <location>
        <begin position="77"/>
        <end position="96"/>
    </location>
</feature>
<comment type="caution">
    <text evidence="10">The sequence shown here is derived from an EMBL/GenBank/DDBJ whole genome shotgun (WGS) entry which is preliminary data.</text>
</comment>
<dbReference type="EMBL" id="BLAU01000001">
    <property type="protein sequence ID" value="GET19757.1"/>
    <property type="molecule type" value="Genomic_DNA"/>
</dbReference>
<feature type="domain" description="MgtC/SapB/SrpB/YhiD N-terminal" evidence="8">
    <location>
        <begin position="22"/>
        <end position="149"/>
    </location>
</feature>
<evidence type="ECO:0000256" key="1">
    <source>
        <dbReference type="ARBA" id="ARBA00004651"/>
    </source>
</evidence>
<evidence type="ECO:0000313" key="10">
    <source>
        <dbReference type="EMBL" id="PSK85132.1"/>
    </source>
</evidence>
<dbReference type="GO" id="GO:0032259">
    <property type="term" value="P:methylation"/>
    <property type="evidence" value="ECO:0007669"/>
    <property type="project" value="UniProtKB-KW"/>
</dbReference>
<evidence type="ECO:0000313" key="11">
    <source>
        <dbReference type="Proteomes" id="UP000240621"/>
    </source>
</evidence>
<name>A0A2P8CJK4_9BACT</name>
<reference evidence="9 12" key="2">
    <citation type="submission" date="2019-10" db="EMBL/GenBank/DDBJ databases">
        <title>Prolixibacter strains distinguished by the presence of nitrate reductase genes were adept at nitrate-dependent anaerobic corrosion of metallic iron and carbon steel.</title>
        <authorList>
            <person name="Iino T."/>
            <person name="Shono N."/>
            <person name="Ito K."/>
            <person name="Nakamura R."/>
            <person name="Sueoka K."/>
            <person name="Harayama S."/>
            <person name="Ohkuma M."/>
        </authorList>
    </citation>
    <scope>NUCLEOTIDE SEQUENCE [LARGE SCALE GENOMIC DNA]</scope>
    <source>
        <strain evidence="9 12">MIC1-1</strain>
    </source>
</reference>
<dbReference type="PANTHER" id="PTHR33778:SF1">
    <property type="entry name" value="MAGNESIUM TRANSPORTER YHID-RELATED"/>
    <property type="match status" value="1"/>
</dbReference>
<evidence type="ECO:0000313" key="9">
    <source>
        <dbReference type="EMBL" id="GET19757.1"/>
    </source>
</evidence>
<dbReference type="PRINTS" id="PR01837">
    <property type="entry name" value="MGTCSAPBPROT"/>
</dbReference>
<dbReference type="OrthoDB" id="9811198at2"/>
<dbReference type="PANTHER" id="PTHR33778">
    <property type="entry name" value="PROTEIN MGTC"/>
    <property type="match status" value="1"/>
</dbReference>
<dbReference type="InterPro" id="IPR049177">
    <property type="entry name" value="MgtC_SapB_SrpB_YhiD_N"/>
</dbReference>